<keyword evidence="3" id="KW-1185">Reference proteome</keyword>
<evidence type="ECO:0000313" key="3">
    <source>
        <dbReference type="Proteomes" id="UP000007332"/>
    </source>
</evidence>
<dbReference type="EMBL" id="CP003043">
    <property type="protein sequence ID" value="AFS01382.1"/>
    <property type="molecule type" value="Genomic_DNA"/>
</dbReference>
<evidence type="ECO:0000256" key="1">
    <source>
        <dbReference type="SAM" id="Phobius"/>
    </source>
</evidence>
<dbReference type="AlphaFoldDB" id="J9W781"/>
<dbReference type="PATRIC" id="fig|1071400.3.peg.2329"/>
<accession>J9W781</accession>
<dbReference type="HOGENOM" id="CLU_3154088_0_0_9"/>
<protein>
    <submittedName>
        <fullName evidence="2">Uncharacterized protein</fullName>
    </submittedName>
</protein>
<evidence type="ECO:0000313" key="2">
    <source>
        <dbReference type="EMBL" id="AFS01382.1"/>
    </source>
</evidence>
<reference evidence="2 3" key="1">
    <citation type="journal article" date="2012" name="J. Biotechnol.">
        <title>Insights into the completely annotated genome of Lactobacillus buchneri CD034, a strain isolated from stable grass silage.</title>
        <authorList>
            <person name="Heinl S."/>
            <person name="Wibberg D."/>
            <person name="Eikmeyer F."/>
            <person name="Szczepanowski R."/>
            <person name="Blom J."/>
            <person name="Linke B."/>
            <person name="Goesmann A."/>
            <person name="Grabherr R."/>
            <person name="Schwab H."/>
            <person name="Puhler A."/>
            <person name="Schluter A."/>
        </authorList>
    </citation>
    <scope>NUCLEOTIDE SEQUENCE [LARGE SCALE GENOMIC DNA]</scope>
    <source>
        <strain evidence="2 3">CD034</strain>
    </source>
</reference>
<dbReference type="STRING" id="1071400.LBUCD034_2419"/>
<gene>
    <name evidence="2" type="ORF">LBUCD034_2419</name>
</gene>
<sequence length="48" mass="5289">MIGGINMGIFHVGDFIFVVITFIIVIAIAVALVYFGVKAYKAFMRHGQ</sequence>
<organism evidence="2 3">
    <name type="scientific">Lentilactobacillus buchneri subsp. silagei CD034</name>
    <dbReference type="NCBI Taxonomy" id="1071400"/>
    <lineage>
        <taxon>Bacteria</taxon>
        <taxon>Bacillati</taxon>
        <taxon>Bacillota</taxon>
        <taxon>Bacilli</taxon>
        <taxon>Lactobacillales</taxon>
        <taxon>Lactobacillaceae</taxon>
        <taxon>Lentilactobacillus</taxon>
        <taxon>Lentilactobacillus buchneri subsp. silagei</taxon>
    </lineage>
</organism>
<dbReference type="eggNOG" id="ENOG5032Q32">
    <property type="taxonomic scope" value="Bacteria"/>
</dbReference>
<dbReference type="KEGG" id="lbn:LBUCD034_2419"/>
<keyword evidence="1" id="KW-1133">Transmembrane helix</keyword>
<name>J9W781_LENBU</name>
<feature type="transmembrane region" description="Helical" evidence="1">
    <location>
        <begin position="15"/>
        <end position="37"/>
    </location>
</feature>
<dbReference type="Proteomes" id="UP000007332">
    <property type="component" value="Chromosome"/>
</dbReference>
<proteinExistence type="predicted"/>
<keyword evidence="1" id="KW-0472">Membrane</keyword>
<keyword evidence="1" id="KW-0812">Transmembrane</keyword>